<dbReference type="AlphaFoldDB" id="A0A0F9H203"/>
<proteinExistence type="predicted"/>
<evidence type="ECO:0000313" key="1">
    <source>
        <dbReference type="EMBL" id="KKL97001.1"/>
    </source>
</evidence>
<comment type="caution">
    <text evidence="1">The sequence shown here is derived from an EMBL/GenBank/DDBJ whole genome shotgun (WGS) entry which is preliminary data.</text>
</comment>
<protein>
    <submittedName>
        <fullName evidence="1">Uncharacterized protein</fullName>
    </submittedName>
</protein>
<dbReference type="EMBL" id="LAZR01018278">
    <property type="protein sequence ID" value="KKL97001.1"/>
    <property type="molecule type" value="Genomic_DNA"/>
</dbReference>
<gene>
    <name evidence="1" type="ORF">LCGC14_1838840</name>
</gene>
<name>A0A0F9H203_9ZZZZ</name>
<accession>A0A0F9H203</accession>
<sequence length="89" mass="10238">MATCEHCKEDMLKVRSCPTNHHLVDDQGTIWETIPFILFREREGRLSNGCHDCNVQIGARHHHNCDMERCPKCGNQLISCDCVFLPVDQ</sequence>
<organism evidence="1">
    <name type="scientific">marine sediment metagenome</name>
    <dbReference type="NCBI Taxonomy" id="412755"/>
    <lineage>
        <taxon>unclassified sequences</taxon>
        <taxon>metagenomes</taxon>
        <taxon>ecological metagenomes</taxon>
    </lineage>
</organism>
<reference evidence="1" key="1">
    <citation type="journal article" date="2015" name="Nature">
        <title>Complex archaea that bridge the gap between prokaryotes and eukaryotes.</title>
        <authorList>
            <person name="Spang A."/>
            <person name="Saw J.H."/>
            <person name="Jorgensen S.L."/>
            <person name="Zaremba-Niedzwiedzka K."/>
            <person name="Martijn J."/>
            <person name="Lind A.E."/>
            <person name="van Eijk R."/>
            <person name="Schleper C."/>
            <person name="Guy L."/>
            <person name="Ettema T.J."/>
        </authorList>
    </citation>
    <scope>NUCLEOTIDE SEQUENCE</scope>
</reference>